<dbReference type="PANTHER" id="PTHR40033">
    <property type="entry name" value="NA(+)-MALATE SYMPORTER"/>
    <property type="match status" value="1"/>
</dbReference>
<evidence type="ECO:0000313" key="3">
    <source>
        <dbReference type="EMBL" id="BCN31494.1"/>
    </source>
</evidence>
<feature type="transmembrane region" description="Helical" evidence="2">
    <location>
        <begin position="276"/>
        <end position="295"/>
    </location>
</feature>
<dbReference type="GO" id="GO:0005886">
    <property type="term" value="C:plasma membrane"/>
    <property type="evidence" value="ECO:0007669"/>
    <property type="project" value="UniProtKB-UniRule"/>
</dbReference>
<keyword evidence="4" id="KW-1185">Reference proteome</keyword>
<dbReference type="Pfam" id="PF03390">
    <property type="entry name" value="2HCT"/>
    <property type="match status" value="1"/>
</dbReference>
<dbReference type="AlphaFoldDB" id="A0A7R7EME3"/>
<protein>
    <submittedName>
        <fullName evidence="3">Citrate:sodium symporter</fullName>
    </submittedName>
</protein>
<accession>A0A7R7EME3</accession>
<keyword evidence="1 2" id="KW-0472">Membrane</keyword>
<dbReference type="RefSeq" id="WP_271712608.1">
    <property type="nucleotide sequence ID" value="NZ_AP024169.1"/>
</dbReference>
<evidence type="ECO:0000256" key="1">
    <source>
        <dbReference type="PIRNR" id="PIRNR005348"/>
    </source>
</evidence>
<organism evidence="3 4">
    <name type="scientific">Anaeromicropila herbilytica</name>
    <dbReference type="NCBI Taxonomy" id="2785025"/>
    <lineage>
        <taxon>Bacteria</taxon>
        <taxon>Bacillati</taxon>
        <taxon>Bacillota</taxon>
        <taxon>Clostridia</taxon>
        <taxon>Lachnospirales</taxon>
        <taxon>Lachnospiraceae</taxon>
        <taxon>Anaeromicropila</taxon>
    </lineage>
</organism>
<feature type="transmembrane region" description="Helical" evidence="2">
    <location>
        <begin position="158"/>
        <end position="185"/>
    </location>
</feature>
<feature type="transmembrane region" description="Helical" evidence="2">
    <location>
        <begin position="35"/>
        <end position="51"/>
    </location>
</feature>
<feature type="transmembrane region" description="Helical" evidence="2">
    <location>
        <begin position="370"/>
        <end position="392"/>
    </location>
</feature>
<dbReference type="PIRSF" id="PIRSF005348">
    <property type="entry name" value="YxkH"/>
    <property type="match status" value="1"/>
</dbReference>
<feature type="transmembrane region" description="Helical" evidence="2">
    <location>
        <begin position="404"/>
        <end position="423"/>
    </location>
</feature>
<evidence type="ECO:0000313" key="4">
    <source>
        <dbReference type="Proteomes" id="UP000595897"/>
    </source>
</evidence>
<name>A0A7R7EME3_9FIRM</name>
<proteinExistence type="inferred from homology"/>
<keyword evidence="2" id="KW-0812">Transmembrane</keyword>
<feature type="transmembrane region" description="Helical" evidence="2">
    <location>
        <begin position="249"/>
        <end position="269"/>
    </location>
</feature>
<dbReference type="InterPro" id="IPR004679">
    <property type="entry name" value="2-OHcarboxylate_transport"/>
</dbReference>
<feature type="transmembrane region" description="Helical" evidence="2">
    <location>
        <begin position="12"/>
        <end position="29"/>
    </location>
</feature>
<dbReference type="PANTHER" id="PTHR40033:SF1">
    <property type="entry name" value="CITRATE-SODIUM SYMPORTER"/>
    <property type="match status" value="1"/>
</dbReference>
<keyword evidence="1" id="KW-0813">Transport</keyword>
<feature type="transmembrane region" description="Helical" evidence="2">
    <location>
        <begin position="197"/>
        <end position="216"/>
    </location>
</feature>
<keyword evidence="1" id="KW-0769">Symport</keyword>
<dbReference type="EMBL" id="AP024169">
    <property type="protein sequence ID" value="BCN31494.1"/>
    <property type="molecule type" value="Genomic_DNA"/>
</dbReference>
<feature type="transmembrane region" description="Helical" evidence="2">
    <location>
        <begin position="129"/>
        <end position="152"/>
    </location>
</feature>
<feature type="transmembrane region" description="Helical" evidence="2">
    <location>
        <begin position="315"/>
        <end position="333"/>
    </location>
</feature>
<feature type="transmembrane region" description="Helical" evidence="2">
    <location>
        <begin position="96"/>
        <end position="117"/>
    </location>
</feature>
<comment type="similarity">
    <text evidence="1">Belongs to the 2-hydroxycarboxylate transporter (2-HCT) (TC 2.A.24) family.</text>
</comment>
<reference evidence="3 4" key="1">
    <citation type="submission" date="2020-11" db="EMBL/GenBank/DDBJ databases">
        <title>Draft genome sequencing of a Lachnospiraceae strain isolated from anoxic soil subjected to BSD treatment.</title>
        <authorList>
            <person name="Uek A."/>
            <person name="Tonouchi A."/>
        </authorList>
    </citation>
    <scope>NUCLEOTIDE SEQUENCE [LARGE SCALE GENOMIC DNA]</scope>
    <source>
        <strain evidence="3 4">TB5</strain>
    </source>
</reference>
<dbReference type="GO" id="GO:0008514">
    <property type="term" value="F:organic anion transmembrane transporter activity"/>
    <property type="evidence" value="ECO:0007669"/>
    <property type="project" value="InterPro"/>
</dbReference>
<feature type="transmembrane region" description="Helical" evidence="2">
    <location>
        <begin position="340"/>
        <end position="358"/>
    </location>
</feature>
<evidence type="ECO:0000256" key="2">
    <source>
        <dbReference type="SAM" id="Phobius"/>
    </source>
</evidence>
<keyword evidence="2" id="KW-1133">Transmembrane helix</keyword>
<dbReference type="GO" id="GO:0015293">
    <property type="term" value="F:symporter activity"/>
    <property type="evidence" value="ECO:0007669"/>
    <property type="project" value="UniProtKB-UniRule"/>
</dbReference>
<dbReference type="Proteomes" id="UP000595897">
    <property type="component" value="Chromosome"/>
</dbReference>
<dbReference type="KEGG" id="ahb:bsdtb5_27890"/>
<sequence length="424" mass="44284">MNLKNIKISGISLPIYLLISALILGMAHLEMLPNNMMGALAILMVLGGLFNTIGNNLPIVKSYLGGGAVFCIFASSALATFNLIPSSVVTNCENFMNGVGFLDLYIAALITGSILGMNRKLLIRAAVRFLPVSFISMACAILMSGLVGMLLGHGFADSILYIAMPMMSGGMGAGVIPLSGIYANATGIQSAAIISRMIPASALGNVLAIICAALLAKLGNVKPNLSGNGQLMKTNSHSDEEVAENKLDYIMMGTGLLVSIAFFAVGVLVNKFIPNVHAYAFMIIIVVICKVAGIIPKKYEQAAVQWSQFVMKNLTTALLAGIGVTLLDLKLLGASITPSYLMICVSIILTVALCSAIGGKLVGFYPIESAITAGLCTNSMGGTGNIAVLSAADRMELIPFAQMATRIGGALILIISSFMIQIFG</sequence>
<gene>
    <name evidence="3" type="primary">mleP</name>
    <name evidence="3" type="ORF">bsdtb5_27890</name>
</gene>
<feature type="transmembrane region" description="Helical" evidence="2">
    <location>
        <begin position="63"/>
        <end position="84"/>
    </location>
</feature>